<name>A0A9W6DEM6_9FIRM</name>
<protein>
    <submittedName>
        <fullName evidence="9">ABC transporter permease protein AmyC</fullName>
    </submittedName>
</protein>
<dbReference type="GO" id="GO:0005886">
    <property type="term" value="C:plasma membrane"/>
    <property type="evidence" value="ECO:0007669"/>
    <property type="project" value="UniProtKB-SubCell"/>
</dbReference>
<dbReference type="PANTHER" id="PTHR43744">
    <property type="entry name" value="ABC TRANSPORTER PERMEASE PROTEIN MG189-RELATED-RELATED"/>
    <property type="match status" value="1"/>
</dbReference>
<comment type="caution">
    <text evidence="9">The sequence shown here is derived from an EMBL/GenBank/DDBJ whole genome shotgun (WGS) entry which is preliminary data.</text>
</comment>
<comment type="subcellular location">
    <subcellularLocation>
        <location evidence="1 7">Cell membrane</location>
        <topology evidence="1 7">Multi-pass membrane protein</topology>
    </subcellularLocation>
</comment>
<keyword evidence="6 7" id="KW-0472">Membrane</keyword>
<evidence type="ECO:0000256" key="6">
    <source>
        <dbReference type="ARBA" id="ARBA00023136"/>
    </source>
</evidence>
<proteinExistence type="inferred from homology"/>
<dbReference type="Gene3D" id="1.10.3720.10">
    <property type="entry name" value="MetI-like"/>
    <property type="match status" value="1"/>
</dbReference>
<evidence type="ECO:0000313" key="9">
    <source>
        <dbReference type="EMBL" id="GKX30346.1"/>
    </source>
</evidence>
<dbReference type="InterPro" id="IPR035906">
    <property type="entry name" value="MetI-like_sf"/>
</dbReference>
<accession>A0A9W6DEM6</accession>
<feature type="transmembrane region" description="Helical" evidence="7">
    <location>
        <begin position="133"/>
        <end position="155"/>
    </location>
</feature>
<dbReference type="CDD" id="cd06261">
    <property type="entry name" value="TM_PBP2"/>
    <property type="match status" value="1"/>
</dbReference>
<evidence type="ECO:0000256" key="1">
    <source>
        <dbReference type="ARBA" id="ARBA00004651"/>
    </source>
</evidence>
<evidence type="ECO:0000256" key="5">
    <source>
        <dbReference type="ARBA" id="ARBA00022989"/>
    </source>
</evidence>
<feature type="transmembrane region" description="Helical" evidence="7">
    <location>
        <begin position="64"/>
        <end position="87"/>
    </location>
</feature>
<gene>
    <name evidence="9" type="primary">amyC</name>
    <name evidence="9" type="ORF">SH1V18_28260</name>
</gene>
<dbReference type="RefSeq" id="WP_281816455.1">
    <property type="nucleotide sequence ID" value="NZ_BRLB01000009.1"/>
</dbReference>
<keyword evidence="5 7" id="KW-1133">Transmembrane helix</keyword>
<sequence>MRKFLKIIAILLITLLALFPFYILSLLAFTPSSMNFAKELILLPKGYIENFGAAWEKAKMGRSILNSLIITLGAVTVIVSFASMAGYAIARVKNKVNRLIFYLMLGCMMIPGIINTVPLYTLMIKIGGINTHWAMILVCAANALPFSVFLYTGFIRGLPLNIEEAAIIDGCTKIGSFWRIVFPILKPVTSAIIIINGLNIWNNYAQAVFFLQKQSMRTIPLAISMFYQQYGAKWHLMAAAAMIGLAPAVVIFIIFQKYFIKGITAGSVKG</sequence>
<evidence type="ECO:0000256" key="3">
    <source>
        <dbReference type="ARBA" id="ARBA00022475"/>
    </source>
</evidence>
<evidence type="ECO:0000313" key="10">
    <source>
        <dbReference type="Proteomes" id="UP001144256"/>
    </source>
</evidence>
<evidence type="ECO:0000256" key="7">
    <source>
        <dbReference type="RuleBase" id="RU363032"/>
    </source>
</evidence>
<dbReference type="InterPro" id="IPR000515">
    <property type="entry name" value="MetI-like"/>
</dbReference>
<keyword evidence="2 7" id="KW-0813">Transport</keyword>
<feature type="transmembrane region" description="Helical" evidence="7">
    <location>
        <begin position="176"/>
        <end position="201"/>
    </location>
</feature>
<evidence type="ECO:0000259" key="8">
    <source>
        <dbReference type="PROSITE" id="PS50928"/>
    </source>
</evidence>
<keyword evidence="4 7" id="KW-0812">Transmembrane</keyword>
<reference evidence="9" key="1">
    <citation type="submission" date="2022-06" db="EMBL/GenBank/DDBJ databases">
        <title>Vallitalea longa sp. nov., an anaerobic bacterium isolated from marine sediment.</title>
        <authorList>
            <person name="Hirano S."/>
            <person name="Terahara T."/>
            <person name="Mori K."/>
            <person name="Hamada M."/>
            <person name="Matsumoto R."/>
            <person name="Kobayashi T."/>
        </authorList>
    </citation>
    <scope>NUCLEOTIDE SEQUENCE</scope>
    <source>
        <strain evidence="9">SH18-1</strain>
    </source>
</reference>
<dbReference type="SUPFAM" id="SSF161098">
    <property type="entry name" value="MetI-like"/>
    <property type="match status" value="1"/>
</dbReference>
<feature type="transmembrane region" description="Helical" evidence="7">
    <location>
        <begin position="7"/>
        <end position="29"/>
    </location>
</feature>
<keyword evidence="3" id="KW-1003">Cell membrane</keyword>
<feature type="transmembrane region" description="Helical" evidence="7">
    <location>
        <begin position="234"/>
        <end position="255"/>
    </location>
</feature>
<dbReference type="Pfam" id="PF00528">
    <property type="entry name" value="BPD_transp_1"/>
    <property type="match status" value="1"/>
</dbReference>
<evidence type="ECO:0000256" key="2">
    <source>
        <dbReference type="ARBA" id="ARBA00022448"/>
    </source>
</evidence>
<evidence type="ECO:0000256" key="4">
    <source>
        <dbReference type="ARBA" id="ARBA00022692"/>
    </source>
</evidence>
<feature type="domain" description="ABC transmembrane type-1" evidence="8">
    <location>
        <begin position="64"/>
        <end position="255"/>
    </location>
</feature>
<dbReference type="EMBL" id="BRLB01000009">
    <property type="protein sequence ID" value="GKX30346.1"/>
    <property type="molecule type" value="Genomic_DNA"/>
</dbReference>
<keyword evidence="10" id="KW-1185">Reference proteome</keyword>
<feature type="transmembrane region" description="Helical" evidence="7">
    <location>
        <begin position="99"/>
        <end position="121"/>
    </location>
</feature>
<dbReference type="GO" id="GO:0055085">
    <property type="term" value="P:transmembrane transport"/>
    <property type="evidence" value="ECO:0007669"/>
    <property type="project" value="InterPro"/>
</dbReference>
<organism evidence="9 10">
    <name type="scientific">Vallitalea longa</name>
    <dbReference type="NCBI Taxonomy" id="2936439"/>
    <lineage>
        <taxon>Bacteria</taxon>
        <taxon>Bacillati</taxon>
        <taxon>Bacillota</taxon>
        <taxon>Clostridia</taxon>
        <taxon>Lachnospirales</taxon>
        <taxon>Vallitaleaceae</taxon>
        <taxon>Vallitalea</taxon>
    </lineage>
</organism>
<dbReference type="PANTHER" id="PTHR43744:SF8">
    <property type="entry name" value="SN-GLYCEROL-3-PHOSPHATE TRANSPORT SYSTEM PERMEASE PROTEIN UGPE"/>
    <property type="match status" value="1"/>
</dbReference>
<comment type="similarity">
    <text evidence="7">Belongs to the binding-protein-dependent transport system permease family.</text>
</comment>
<dbReference type="AlphaFoldDB" id="A0A9W6DEM6"/>
<dbReference type="Proteomes" id="UP001144256">
    <property type="component" value="Unassembled WGS sequence"/>
</dbReference>
<dbReference type="PROSITE" id="PS50928">
    <property type="entry name" value="ABC_TM1"/>
    <property type="match status" value="1"/>
</dbReference>